<accession>A0A6H5HSK7</accession>
<keyword evidence="2" id="KW-1185">Reference proteome</keyword>
<reference evidence="1 2" key="1">
    <citation type="submission" date="2020-02" db="EMBL/GenBank/DDBJ databases">
        <authorList>
            <person name="Ferguson B K."/>
        </authorList>
    </citation>
    <scope>NUCLEOTIDE SEQUENCE [LARGE SCALE GENOMIC DNA]</scope>
</reference>
<organism evidence="1 2">
    <name type="scientific">Nesidiocoris tenuis</name>
    <dbReference type="NCBI Taxonomy" id="355587"/>
    <lineage>
        <taxon>Eukaryota</taxon>
        <taxon>Metazoa</taxon>
        <taxon>Ecdysozoa</taxon>
        <taxon>Arthropoda</taxon>
        <taxon>Hexapoda</taxon>
        <taxon>Insecta</taxon>
        <taxon>Pterygota</taxon>
        <taxon>Neoptera</taxon>
        <taxon>Paraneoptera</taxon>
        <taxon>Hemiptera</taxon>
        <taxon>Heteroptera</taxon>
        <taxon>Panheteroptera</taxon>
        <taxon>Cimicomorpha</taxon>
        <taxon>Miridae</taxon>
        <taxon>Dicyphina</taxon>
        <taxon>Nesidiocoris</taxon>
    </lineage>
</organism>
<evidence type="ECO:0000313" key="2">
    <source>
        <dbReference type="Proteomes" id="UP000479000"/>
    </source>
</evidence>
<gene>
    <name evidence="1" type="ORF">NTEN_LOCUS24629</name>
</gene>
<feature type="non-terminal residue" evidence="1">
    <location>
        <position position="72"/>
    </location>
</feature>
<dbReference type="Proteomes" id="UP000479000">
    <property type="component" value="Unassembled WGS sequence"/>
</dbReference>
<evidence type="ECO:0000313" key="1">
    <source>
        <dbReference type="EMBL" id="CAB0021104.1"/>
    </source>
</evidence>
<protein>
    <submittedName>
        <fullName evidence="1">Uncharacterized protein</fullName>
    </submittedName>
</protein>
<proteinExistence type="predicted"/>
<sequence length="72" mass="8375">MVGVHIWRAADKAARMTSVSSRLVAVTRAPRSRKRNRRFFINRRTTQDWGTRKKEAHVEGTLRRCQVVQEPG</sequence>
<dbReference type="AlphaFoldDB" id="A0A6H5HSK7"/>
<dbReference type="EMBL" id="CADCXU010036386">
    <property type="protein sequence ID" value="CAB0021104.1"/>
    <property type="molecule type" value="Genomic_DNA"/>
</dbReference>
<name>A0A6H5HSK7_9HEMI</name>